<organism evidence="1">
    <name type="scientific">Amphora coffeiformis</name>
    <dbReference type="NCBI Taxonomy" id="265554"/>
    <lineage>
        <taxon>Eukaryota</taxon>
        <taxon>Sar</taxon>
        <taxon>Stramenopiles</taxon>
        <taxon>Ochrophyta</taxon>
        <taxon>Bacillariophyta</taxon>
        <taxon>Bacillariophyceae</taxon>
        <taxon>Bacillariophycidae</taxon>
        <taxon>Thalassiophysales</taxon>
        <taxon>Catenulaceae</taxon>
        <taxon>Amphora</taxon>
    </lineage>
</organism>
<dbReference type="AlphaFoldDB" id="A0A7S3L5I1"/>
<reference evidence="1" key="1">
    <citation type="submission" date="2021-01" db="EMBL/GenBank/DDBJ databases">
        <authorList>
            <person name="Corre E."/>
            <person name="Pelletier E."/>
            <person name="Niang G."/>
            <person name="Scheremetjew M."/>
            <person name="Finn R."/>
            <person name="Kale V."/>
            <person name="Holt S."/>
            <person name="Cochrane G."/>
            <person name="Meng A."/>
            <person name="Brown T."/>
            <person name="Cohen L."/>
        </authorList>
    </citation>
    <scope>NUCLEOTIDE SEQUENCE</scope>
    <source>
        <strain evidence="1">CCMP127</strain>
    </source>
</reference>
<name>A0A7S3L5I1_9STRA</name>
<proteinExistence type="predicted"/>
<dbReference type="EMBL" id="HBIM01010018">
    <property type="protein sequence ID" value="CAE0410982.1"/>
    <property type="molecule type" value="Transcribed_RNA"/>
</dbReference>
<gene>
    <name evidence="1" type="ORF">ACOF00016_LOCUS8392</name>
</gene>
<sequence>MRGDVLQPIDPFRVRSLDLRKRSLLRKTSPLESYYESQTESTTAQRYVHFVKPKKKKRGRRGVRFAPLVDVFETVLPDDFTEEEFESLWISGEDYENAKQEFSDVIMTMQTDVLDSADLLIDENELPPDHPMVKYCVRGCEKYFDLETRYKIRGVVTEKVVEFFKEHPEDHEAVAVFSQALTAECSDLAYFHGKLNALQCWGKTLQRYQDLKQSVSRHIFAYYSISQSFPIGEDSGISTSCGIEVILDPSTMAG</sequence>
<evidence type="ECO:0000313" key="1">
    <source>
        <dbReference type="EMBL" id="CAE0410982.1"/>
    </source>
</evidence>
<protein>
    <submittedName>
        <fullName evidence="1">Uncharacterized protein</fullName>
    </submittedName>
</protein>
<accession>A0A7S3L5I1</accession>